<dbReference type="OrthoDB" id="10265871at2759"/>
<dbReference type="CDD" id="cd02021">
    <property type="entry name" value="GntK"/>
    <property type="match status" value="1"/>
</dbReference>
<dbReference type="NCBIfam" id="TIGR01313">
    <property type="entry name" value="therm_gnt_kin"/>
    <property type="match status" value="1"/>
</dbReference>
<organism evidence="13 14">
    <name type="scientific">Venturia effusa</name>
    <dbReference type="NCBI Taxonomy" id="50376"/>
    <lineage>
        <taxon>Eukaryota</taxon>
        <taxon>Fungi</taxon>
        <taxon>Dikarya</taxon>
        <taxon>Ascomycota</taxon>
        <taxon>Pezizomycotina</taxon>
        <taxon>Dothideomycetes</taxon>
        <taxon>Pleosporomycetidae</taxon>
        <taxon>Venturiales</taxon>
        <taxon>Venturiaceae</taxon>
        <taxon>Venturia</taxon>
    </lineage>
</organism>
<sequence>MSSPKPSLVAAHSLEAKDSQTPSPNANERYILVIYGPAGCGKSSIASYIAKEFGLFFIEGDEYHTPEAVAKMAAGTPLEDADRWGWLARLRDAAVNSLANPDVRGVVLTCSALKQKYRDVLREANIAEGISVRFILLNADRDTLEHRLSHRKGHFFSPALVDSQLRALEPVGQDETDVVTVDVRGDRGACDPAWQMLEQAKSDVDFITGDYLAEMNLAEDAEAYRAGKHDGWEETAWLGLEMSIEELAKRRVKVVINGGCLNPAGLAAKVADLVSEKSLELKVAYVSGDDLLPKLGPDLASLGEKLPPHLDSVSPDVKIPDESLRFKSLKSVPLVSANAYLGARAIVAGLRDGADIIICGRVSDASPVIGAAWYWHNWKDSDYDQLAGALVSGHLIECSAYVTGGNFSGFTRYAIDHFYEPGFPIAEIDKDGSCVITKNPNTSGMVTPDTVRCQLLYELQGNIYLHSDVKAYLNEVSVKSIGKDRVQVRGIRGAPPPPTTKAACFYKGGYQSQLVLNAAGYGVDEKWKLLEVQVRRGLKKSGLDEQLALLDFQVVGVPEPNPRSQLRSTNYCRLFAEASALEPLIGILNVFKDIALRHFSGFHSSLDMRTAIPRPFLAYYPALYAQDDLEETVVIIDATNGKSGGTKAADTNNNKVIQAGHPPVYEPLERRDNYDSPEQDLSVFGATQAMRLGDIALGRSGDKGSNLNCGIFVDTPQQWAWLKVFLSRSRMIELIGDDWREEYHLERVEFPNIFAVHFVVYGILGRGVSGSSRLDCLGKGFADYIRDKVVDVPVDVL</sequence>
<evidence type="ECO:0000256" key="4">
    <source>
        <dbReference type="ARBA" id="ARBA00022679"/>
    </source>
</evidence>
<dbReference type="GO" id="GO:0005975">
    <property type="term" value="P:carbohydrate metabolic process"/>
    <property type="evidence" value="ECO:0007669"/>
    <property type="project" value="InterPro"/>
</dbReference>
<gene>
    <name evidence="13" type="ORF">FKW77_006807</name>
</gene>
<dbReference type="InterPro" id="IPR027417">
    <property type="entry name" value="P-loop_NTPase"/>
</dbReference>
<feature type="region of interest" description="Disordered" evidence="10">
    <location>
        <begin position="1"/>
        <end position="22"/>
    </location>
</feature>
<dbReference type="Proteomes" id="UP000316270">
    <property type="component" value="Chromosome 13"/>
</dbReference>
<dbReference type="GO" id="GO:0046316">
    <property type="term" value="F:gluconokinase activity"/>
    <property type="evidence" value="ECO:0007669"/>
    <property type="project" value="UniProtKB-EC"/>
</dbReference>
<keyword evidence="7" id="KW-0067">ATP-binding</keyword>
<keyword evidence="6" id="KW-0418">Kinase</keyword>
<evidence type="ECO:0000256" key="2">
    <source>
        <dbReference type="ARBA" id="ARBA00008420"/>
    </source>
</evidence>
<keyword evidence="5" id="KW-0547">Nucleotide-binding</keyword>
<dbReference type="PANTHER" id="PTHR47585">
    <property type="match status" value="1"/>
</dbReference>
<keyword evidence="14" id="KW-1185">Reference proteome</keyword>
<dbReference type="PANTHER" id="PTHR47585:SF1">
    <property type="entry name" value="DUF1446 DOMAIN-CONTAINING PROTEIN"/>
    <property type="match status" value="1"/>
</dbReference>
<accession>A0A517LJ12</accession>
<dbReference type="STRING" id="50376.A0A517LJ12"/>
<proteinExistence type="inferred from homology"/>
<feature type="domain" description="Acyclic terpene utilisation N-terminal" evidence="11">
    <location>
        <begin position="191"/>
        <end position="634"/>
    </location>
</feature>
<dbReference type="InterPro" id="IPR056362">
    <property type="entry name" value="AtuA-like_ferredoxin_dom"/>
</dbReference>
<evidence type="ECO:0000256" key="7">
    <source>
        <dbReference type="ARBA" id="ARBA00022840"/>
    </source>
</evidence>
<name>A0A517LJ12_9PEZI</name>
<evidence type="ECO:0000256" key="10">
    <source>
        <dbReference type="SAM" id="MobiDB-lite"/>
    </source>
</evidence>
<comment type="catalytic activity">
    <reaction evidence="9">
        <text>D-gluconate + ATP = 6-phospho-D-gluconate + ADP + H(+)</text>
        <dbReference type="Rhea" id="RHEA:19433"/>
        <dbReference type="ChEBI" id="CHEBI:15378"/>
        <dbReference type="ChEBI" id="CHEBI:18391"/>
        <dbReference type="ChEBI" id="CHEBI:30616"/>
        <dbReference type="ChEBI" id="CHEBI:58759"/>
        <dbReference type="ChEBI" id="CHEBI:456216"/>
        <dbReference type="EC" id="2.7.1.12"/>
    </reaction>
</comment>
<evidence type="ECO:0000256" key="6">
    <source>
        <dbReference type="ARBA" id="ARBA00022777"/>
    </source>
</evidence>
<evidence type="ECO:0000313" key="13">
    <source>
        <dbReference type="EMBL" id="QDS75631.1"/>
    </source>
</evidence>
<evidence type="ECO:0000313" key="14">
    <source>
        <dbReference type="Proteomes" id="UP000316270"/>
    </source>
</evidence>
<evidence type="ECO:0000256" key="5">
    <source>
        <dbReference type="ARBA" id="ARBA00022741"/>
    </source>
</evidence>
<evidence type="ECO:0000256" key="8">
    <source>
        <dbReference type="ARBA" id="ARBA00029835"/>
    </source>
</evidence>
<dbReference type="Pfam" id="PF07287">
    <property type="entry name" value="AtuA"/>
    <property type="match status" value="1"/>
</dbReference>
<dbReference type="SUPFAM" id="SSF52540">
    <property type="entry name" value="P-loop containing nucleoside triphosphate hydrolases"/>
    <property type="match status" value="1"/>
</dbReference>
<comment type="similarity">
    <text evidence="2">Belongs to the gluconokinase GntK/GntV family.</text>
</comment>
<evidence type="ECO:0000259" key="12">
    <source>
        <dbReference type="Pfam" id="PF23544"/>
    </source>
</evidence>
<comment type="pathway">
    <text evidence="1">Carbohydrate acid metabolism; D-gluconate degradation.</text>
</comment>
<dbReference type="Pfam" id="PF13671">
    <property type="entry name" value="AAA_33"/>
    <property type="match status" value="1"/>
</dbReference>
<evidence type="ECO:0000256" key="9">
    <source>
        <dbReference type="ARBA" id="ARBA00048090"/>
    </source>
</evidence>
<dbReference type="Gene3D" id="3.40.50.300">
    <property type="entry name" value="P-loop containing nucleotide triphosphate hydrolases"/>
    <property type="match status" value="1"/>
</dbReference>
<dbReference type="AlphaFoldDB" id="A0A517LJ12"/>
<dbReference type="InterPro" id="IPR006001">
    <property type="entry name" value="Therm_gnt_kin"/>
</dbReference>
<evidence type="ECO:0000256" key="3">
    <source>
        <dbReference type="ARBA" id="ARBA00012054"/>
    </source>
</evidence>
<dbReference type="GO" id="GO:0005524">
    <property type="term" value="F:ATP binding"/>
    <property type="evidence" value="ECO:0007669"/>
    <property type="project" value="UniProtKB-KW"/>
</dbReference>
<dbReference type="EC" id="2.7.1.12" evidence="3"/>
<reference evidence="13 14" key="1">
    <citation type="submission" date="2019-07" db="EMBL/GenBank/DDBJ databases">
        <title>Finished genome of Venturia effusa.</title>
        <authorList>
            <person name="Young C.A."/>
            <person name="Cox M.P."/>
            <person name="Ganley A.R.D."/>
            <person name="David W.J."/>
        </authorList>
    </citation>
    <scope>NUCLEOTIDE SEQUENCE [LARGE SCALE GENOMIC DNA]</scope>
    <source>
        <strain evidence="14">albino</strain>
    </source>
</reference>
<evidence type="ECO:0000259" key="11">
    <source>
        <dbReference type="Pfam" id="PF07287"/>
    </source>
</evidence>
<evidence type="ECO:0000256" key="1">
    <source>
        <dbReference type="ARBA" id="ARBA00004875"/>
    </source>
</evidence>
<dbReference type="UniPathway" id="UPA00792"/>
<keyword evidence="4" id="KW-0808">Transferase</keyword>
<protein>
    <recommendedName>
        <fullName evidence="3">gluconokinase</fullName>
        <ecNumber evidence="3">2.7.1.12</ecNumber>
    </recommendedName>
    <alternativeName>
        <fullName evidence="8">Gluconate kinase</fullName>
    </alternativeName>
</protein>
<feature type="domain" description="AtuA-like ferredoxin-fold" evidence="12">
    <location>
        <begin position="690"/>
        <end position="789"/>
    </location>
</feature>
<dbReference type="Pfam" id="PF23544">
    <property type="entry name" value="AtuA_ferredoxin"/>
    <property type="match status" value="1"/>
</dbReference>
<dbReference type="InterPro" id="IPR010839">
    <property type="entry name" value="AtuA_N"/>
</dbReference>
<dbReference type="EMBL" id="CP042197">
    <property type="protein sequence ID" value="QDS75631.1"/>
    <property type="molecule type" value="Genomic_DNA"/>
</dbReference>